<dbReference type="Pfam" id="PF08757">
    <property type="entry name" value="CotH"/>
    <property type="match status" value="1"/>
</dbReference>
<feature type="non-terminal residue" evidence="1">
    <location>
        <position position="1"/>
    </location>
</feature>
<sequence length="277" mass="30701">VACALIAALWSETGHASARNDHSSNPYFILDHVVDVAVEMPPEDWEHLRRQTRTFPDILIGDCLAPAQPSVFSWFAATVTVDGETHTDVGVRKKGFIGSLSDEKPSLKVRFDKFVEGQLLGKLMQRLTLNNSVQDASMINTCMALQIFANAGLPAPRCNFATVSVNDEELGLYVHVESMKSAFLERSFADPNGNLYEGTLSDFRPGWHGTFQKKTNEDEADWSDVDEVVEALHDPSPVGIDRLGAIVDITAFLRFWAAEVLVGHWDGYAGNRNNFFI</sequence>
<dbReference type="PANTHER" id="PTHR40050:SF1">
    <property type="entry name" value="INNER SPORE COAT PROTEIN H"/>
    <property type="match status" value="1"/>
</dbReference>
<accession>A0A382S975</accession>
<feature type="non-terminal residue" evidence="1">
    <location>
        <position position="277"/>
    </location>
</feature>
<dbReference type="EMBL" id="UINC01127177">
    <property type="protein sequence ID" value="SVD06122.1"/>
    <property type="molecule type" value="Genomic_DNA"/>
</dbReference>
<evidence type="ECO:0000313" key="1">
    <source>
        <dbReference type="EMBL" id="SVD06122.1"/>
    </source>
</evidence>
<gene>
    <name evidence="1" type="ORF">METZ01_LOCUS358976</name>
</gene>
<reference evidence="1" key="1">
    <citation type="submission" date="2018-05" db="EMBL/GenBank/DDBJ databases">
        <authorList>
            <person name="Lanie J.A."/>
            <person name="Ng W.-L."/>
            <person name="Kazmierczak K.M."/>
            <person name="Andrzejewski T.M."/>
            <person name="Davidsen T.M."/>
            <person name="Wayne K.J."/>
            <person name="Tettelin H."/>
            <person name="Glass J.I."/>
            <person name="Rusch D."/>
            <person name="Podicherti R."/>
            <person name="Tsui H.-C.T."/>
            <person name="Winkler M.E."/>
        </authorList>
    </citation>
    <scope>NUCLEOTIDE SEQUENCE</scope>
</reference>
<protein>
    <submittedName>
        <fullName evidence="1">Uncharacterized protein</fullName>
    </submittedName>
</protein>
<name>A0A382S975_9ZZZZ</name>
<dbReference type="PANTHER" id="PTHR40050">
    <property type="entry name" value="INNER SPORE COAT PROTEIN H"/>
    <property type="match status" value="1"/>
</dbReference>
<proteinExistence type="predicted"/>
<dbReference type="AlphaFoldDB" id="A0A382S975"/>
<dbReference type="InterPro" id="IPR014867">
    <property type="entry name" value="Spore_coat_CotH_CotH2/3/7"/>
</dbReference>
<organism evidence="1">
    <name type="scientific">marine metagenome</name>
    <dbReference type="NCBI Taxonomy" id="408172"/>
    <lineage>
        <taxon>unclassified sequences</taxon>
        <taxon>metagenomes</taxon>
        <taxon>ecological metagenomes</taxon>
    </lineage>
</organism>